<accession>A0ABU1S1M6</accession>
<name>A0ABU1S1M6_9FLAO</name>
<organism evidence="1 2">
    <name type="scientific">Flavobacterium granuli</name>
    <dbReference type="NCBI Taxonomy" id="280093"/>
    <lineage>
        <taxon>Bacteria</taxon>
        <taxon>Pseudomonadati</taxon>
        <taxon>Bacteroidota</taxon>
        <taxon>Flavobacteriia</taxon>
        <taxon>Flavobacteriales</taxon>
        <taxon>Flavobacteriaceae</taxon>
        <taxon>Flavobacterium</taxon>
    </lineage>
</organism>
<keyword evidence="2" id="KW-1185">Reference proteome</keyword>
<dbReference type="Proteomes" id="UP001261871">
    <property type="component" value="Unassembled WGS sequence"/>
</dbReference>
<evidence type="ECO:0000313" key="1">
    <source>
        <dbReference type="EMBL" id="MDR6844039.1"/>
    </source>
</evidence>
<gene>
    <name evidence="1" type="ORF">J2W95_000719</name>
</gene>
<evidence type="ECO:0000313" key="2">
    <source>
        <dbReference type="Proteomes" id="UP001261871"/>
    </source>
</evidence>
<protein>
    <submittedName>
        <fullName evidence="1">Uncharacterized protein</fullName>
    </submittedName>
</protein>
<reference evidence="1 2" key="1">
    <citation type="submission" date="2023-07" db="EMBL/GenBank/DDBJ databases">
        <title>Sorghum-associated microbial communities from plants grown in Nebraska, USA.</title>
        <authorList>
            <person name="Schachtman D."/>
        </authorList>
    </citation>
    <scope>NUCLEOTIDE SEQUENCE [LARGE SCALE GENOMIC DNA]</scope>
    <source>
        <strain evidence="1 2">BE124</strain>
    </source>
</reference>
<sequence>MEVLILLFALSDTKVEWNSKYGYDINHVNKNIKFVYFLKNHGSY</sequence>
<comment type="caution">
    <text evidence="1">The sequence shown here is derived from an EMBL/GenBank/DDBJ whole genome shotgun (WGS) entry which is preliminary data.</text>
</comment>
<dbReference type="EMBL" id="JAVDTX010000001">
    <property type="protein sequence ID" value="MDR6844039.1"/>
    <property type="molecule type" value="Genomic_DNA"/>
</dbReference>
<proteinExistence type="predicted"/>